<dbReference type="Proteomes" id="UP000295367">
    <property type="component" value="Unassembled WGS sequence"/>
</dbReference>
<keyword evidence="5" id="KW-0411">Iron-sulfur</keyword>
<dbReference type="SUPFAM" id="SSF50022">
    <property type="entry name" value="ISP domain"/>
    <property type="match status" value="1"/>
</dbReference>
<dbReference type="Gene3D" id="2.102.10.10">
    <property type="entry name" value="Rieske [2Fe-2S] iron-sulphur domain"/>
    <property type="match status" value="1"/>
</dbReference>
<dbReference type="GO" id="GO:0008942">
    <property type="term" value="F:nitrite reductase [NAD(P)H] activity"/>
    <property type="evidence" value="ECO:0007669"/>
    <property type="project" value="InterPro"/>
</dbReference>
<evidence type="ECO:0000256" key="2">
    <source>
        <dbReference type="ARBA" id="ARBA00022723"/>
    </source>
</evidence>
<keyword evidence="6" id="KW-0534">Nitrate assimilation</keyword>
<evidence type="ECO:0000256" key="5">
    <source>
        <dbReference type="ARBA" id="ARBA00023014"/>
    </source>
</evidence>
<keyword evidence="2" id="KW-0479">Metal-binding</keyword>
<keyword evidence="4" id="KW-0408">Iron</keyword>
<name>A0A4R3XSU6_9PROT</name>
<proteinExistence type="predicted"/>
<accession>A0A4R3XSU6</accession>
<dbReference type="GO" id="GO:0042128">
    <property type="term" value="P:nitrate assimilation"/>
    <property type="evidence" value="ECO:0007669"/>
    <property type="project" value="UniProtKB-KW"/>
</dbReference>
<dbReference type="GO" id="GO:0046872">
    <property type="term" value="F:metal ion binding"/>
    <property type="evidence" value="ECO:0007669"/>
    <property type="project" value="UniProtKB-KW"/>
</dbReference>
<organism evidence="8 9">
    <name type="scientific">Sulfurirhabdus autotrophica</name>
    <dbReference type="NCBI Taxonomy" id="1706046"/>
    <lineage>
        <taxon>Bacteria</taxon>
        <taxon>Pseudomonadati</taxon>
        <taxon>Pseudomonadota</taxon>
        <taxon>Betaproteobacteria</taxon>
        <taxon>Nitrosomonadales</taxon>
        <taxon>Sulfuricellaceae</taxon>
        <taxon>Sulfurirhabdus</taxon>
    </lineage>
</organism>
<dbReference type="CDD" id="cd03530">
    <property type="entry name" value="Rieske_NirD_small_Bacillus"/>
    <property type="match status" value="1"/>
</dbReference>
<feature type="domain" description="Rieske" evidence="7">
    <location>
        <begin position="5"/>
        <end position="100"/>
    </location>
</feature>
<evidence type="ECO:0000256" key="6">
    <source>
        <dbReference type="ARBA" id="ARBA00023063"/>
    </source>
</evidence>
<keyword evidence="9" id="KW-1185">Reference proteome</keyword>
<dbReference type="InterPro" id="IPR017941">
    <property type="entry name" value="Rieske_2Fe-2S"/>
</dbReference>
<reference evidence="8 9" key="1">
    <citation type="submission" date="2019-03" db="EMBL/GenBank/DDBJ databases">
        <title>Genomic Encyclopedia of Type Strains, Phase IV (KMG-IV): sequencing the most valuable type-strain genomes for metagenomic binning, comparative biology and taxonomic classification.</title>
        <authorList>
            <person name="Goeker M."/>
        </authorList>
    </citation>
    <scope>NUCLEOTIDE SEQUENCE [LARGE SCALE GENOMIC DNA]</scope>
    <source>
        <strain evidence="8 9">DSM 100309</strain>
    </source>
</reference>
<evidence type="ECO:0000256" key="1">
    <source>
        <dbReference type="ARBA" id="ARBA00022714"/>
    </source>
</evidence>
<dbReference type="OrthoDB" id="9769355at2"/>
<protein>
    <submittedName>
        <fullName evidence="8">Nitrite reductase (NADH) small subunit</fullName>
    </submittedName>
</protein>
<dbReference type="InterPro" id="IPR012748">
    <property type="entry name" value="Rieske-like_NirD"/>
</dbReference>
<comment type="caution">
    <text evidence="8">The sequence shown here is derived from an EMBL/GenBank/DDBJ whole genome shotgun (WGS) entry which is preliminary data.</text>
</comment>
<dbReference type="AlphaFoldDB" id="A0A4R3XSU6"/>
<gene>
    <name evidence="8" type="ORF">EDC63_12711</name>
</gene>
<sequence length="102" mass="10868">MATWMKVVPLNEVPKLGARVVTHGGVDIAIFRTDGDDVFAVNNKCPHKGGPLSQGIVSGNKVTCPLHGMNICLNDGKVMEPDEGCVATYPTKVEDGVVFMEV</sequence>
<dbReference type="EMBL" id="SMCO01000027">
    <property type="protein sequence ID" value="TCV81053.1"/>
    <property type="molecule type" value="Genomic_DNA"/>
</dbReference>
<dbReference type="PANTHER" id="PTHR21496:SF23">
    <property type="entry name" value="3-PHENYLPROPIONATE_CINNAMIC ACID DIOXYGENASE FERREDOXIN SUBUNIT"/>
    <property type="match status" value="1"/>
</dbReference>
<keyword evidence="3" id="KW-0560">Oxidoreductase</keyword>
<dbReference type="PROSITE" id="PS51296">
    <property type="entry name" value="RIESKE"/>
    <property type="match status" value="1"/>
</dbReference>
<keyword evidence="1" id="KW-0001">2Fe-2S</keyword>
<evidence type="ECO:0000256" key="4">
    <source>
        <dbReference type="ARBA" id="ARBA00023004"/>
    </source>
</evidence>
<dbReference type="Pfam" id="PF13806">
    <property type="entry name" value="Rieske_2"/>
    <property type="match status" value="1"/>
</dbReference>
<dbReference type="GO" id="GO:0051537">
    <property type="term" value="F:2 iron, 2 sulfur cluster binding"/>
    <property type="evidence" value="ECO:0007669"/>
    <property type="project" value="UniProtKB-KW"/>
</dbReference>
<dbReference type="RefSeq" id="WP_124944964.1">
    <property type="nucleotide sequence ID" value="NZ_BHVT01000005.1"/>
</dbReference>
<dbReference type="PANTHER" id="PTHR21496">
    <property type="entry name" value="FERREDOXIN-RELATED"/>
    <property type="match status" value="1"/>
</dbReference>
<evidence type="ECO:0000313" key="9">
    <source>
        <dbReference type="Proteomes" id="UP000295367"/>
    </source>
</evidence>
<evidence type="ECO:0000313" key="8">
    <source>
        <dbReference type="EMBL" id="TCV81053.1"/>
    </source>
</evidence>
<evidence type="ECO:0000256" key="3">
    <source>
        <dbReference type="ARBA" id="ARBA00023002"/>
    </source>
</evidence>
<evidence type="ECO:0000259" key="7">
    <source>
        <dbReference type="PROSITE" id="PS51296"/>
    </source>
</evidence>
<dbReference type="NCBIfam" id="TIGR02378">
    <property type="entry name" value="nirD_assim_sml"/>
    <property type="match status" value="1"/>
</dbReference>
<dbReference type="InterPro" id="IPR036922">
    <property type="entry name" value="Rieske_2Fe-2S_sf"/>
</dbReference>